<name>A0ABQ9F081_TEGGR</name>
<organism evidence="2 3">
    <name type="scientific">Tegillarca granosa</name>
    <name type="common">Malaysian cockle</name>
    <name type="synonym">Anadara granosa</name>
    <dbReference type="NCBI Taxonomy" id="220873"/>
    <lineage>
        <taxon>Eukaryota</taxon>
        <taxon>Metazoa</taxon>
        <taxon>Spiralia</taxon>
        <taxon>Lophotrochozoa</taxon>
        <taxon>Mollusca</taxon>
        <taxon>Bivalvia</taxon>
        <taxon>Autobranchia</taxon>
        <taxon>Pteriomorphia</taxon>
        <taxon>Arcoida</taxon>
        <taxon>Arcoidea</taxon>
        <taxon>Arcidae</taxon>
        <taxon>Tegillarca</taxon>
    </lineage>
</organism>
<accession>A0ABQ9F081</accession>
<dbReference type="EMBL" id="JARBDR010000640">
    <property type="protein sequence ID" value="KAJ8310739.1"/>
    <property type="molecule type" value="Genomic_DNA"/>
</dbReference>
<evidence type="ECO:0000256" key="1">
    <source>
        <dbReference type="SAM" id="MobiDB-lite"/>
    </source>
</evidence>
<keyword evidence="3" id="KW-1185">Reference proteome</keyword>
<gene>
    <name evidence="2" type="ORF">KUTeg_012604</name>
</gene>
<dbReference type="Proteomes" id="UP001217089">
    <property type="component" value="Unassembled WGS sequence"/>
</dbReference>
<comment type="caution">
    <text evidence="2">The sequence shown here is derived from an EMBL/GenBank/DDBJ whole genome shotgun (WGS) entry which is preliminary data.</text>
</comment>
<protein>
    <submittedName>
        <fullName evidence="2">Uncharacterized protein</fullName>
    </submittedName>
</protein>
<sequence length="81" mass="9166">MAGKTNPTKLPVKTTEEVIELKSPTSKRQIEKCEECKKFMETHTSKCEYTIQKITVKLECACQRPPGPDTDPNESKLPVDK</sequence>
<reference evidence="2 3" key="1">
    <citation type="submission" date="2022-12" db="EMBL/GenBank/DDBJ databases">
        <title>Chromosome-level genome of Tegillarca granosa.</title>
        <authorList>
            <person name="Kim J."/>
        </authorList>
    </citation>
    <scope>NUCLEOTIDE SEQUENCE [LARGE SCALE GENOMIC DNA]</scope>
    <source>
        <strain evidence="2">Teg-2019</strain>
        <tissue evidence="2">Adductor muscle</tissue>
    </source>
</reference>
<evidence type="ECO:0000313" key="3">
    <source>
        <dbReference type="Proteomes" id="UP001217089"/>
    </source>
</evidence>
<evidence type="ECO:0000313" key="2">
    <source>
        <dbReference type="EMBL" id="KAJ8310739.1"/>
    </source>
</evidence>
<proteinExistence type="predicted"/>
<feature type="region of interest" description="Disordered" evidence="1">
    <location>
        <begin position="62"/>
        <end position="81"/>
    </location>
</feature>